<keyword evidence="2" id="KW-1185">Reference proteome</keyword>
<dbReference type="Proteomes" id="UP000005045">
    <property type="component" value="Unassembled WGS sequence"/>
</dbReference>
<accession>B1GB59</accession>
<evidence type="ECO:0000313" key="2">
    <source>
        <dbReference type="Proteomes" id="UP000005045"/>
    </source>
</evidence>
<protein>
    <submittedName>
        <fullName evidence="1">Uncharacterized protein</fullName>
    </submittedName>
</protein>
<dbReference type="EMBL" id="ABLD01000051">
    <property type="protein sequence ID" value="EDT06636.1"/>
    <property type="molecule type" value="Genomic_DNA"/>
</dbReference>
<evidence type="ECO:0000313" key="1">
    <source>
        <dbReference type="EMBL" id="EDT06636.1"/>
    </source>
</evidence>
<reference evidence="1 2" key="1">
    <citation type="submission" date="2008-03" db="EMBL/GenBank/DDBJ databases">
        <title>Sequencing of the draft genome and assembly of Burkholderia graminis C4D1M.</title>
        <authorList>
            <consortium name="US DOE Joint Genome Institute (JGI-PGF)"/>
            <person name="Copeland A."/>
            <person name="Lucas S."/>
            <person name="Lapidus A."/>
            <person name="Glavina del Rio T."/>
            <person name="Dalin E."/>
            <person name="Tice H."/>
            <person name="Bruce D."/>
            <person name="Goodwin L."/>
            <person name="Pitluck S."/>
            <person name="Larimer F."/>
            <person name="Land M.L."/>
            <person name="Hauser L."/>
            <person name="Tiedje J."/>
            <person name="Richardson P."/>
        </authorList>
    </citation>
    <scope>NUCLEOTIDE SEQUENCE [LARGE SCALE GENOMIC DNA]</scope>
    <source>
        <strain evidence="2">ATCC 700544 / DSM 17151 / LMG 18924 / NCIMB 13744 / C4D1M</strain>
    </source>
</reference>
<proteinExistence type="predicted"/>
<comment type="caution">
    <text evidence="1">The sequence shown here is derived from an EMBL/GenBank/DDBJ whole genome shotgun (WGS) entry which is preliminary data.</text>
</comment>
<gene>
    <name evidence="1" type="ORF">BgramDRAFT_6609</name>
</gene>
<name>B1GB59_PARG4</name>
<sequence>MKMSLDELKQLRIVVGEIADAEQGNSRRYQIRRRATLDGRHAPASGNALLRRVGRAEVGRPEPVGDTRGHDGLEALPLGPPEQPAIVAALLIALLSSTTRRQSPGGEEGRTRPLPVKRCSSPCSAVMQNAPNTFSVVGEHRLPAGMAAAHPPVTATPGRCPIIETVGDEQSLPGLLAPLNPGQSVAAALLRRRPSCARC</sequence>
<dbReference type="AlphaFoldDB" id="B1GB59"/>
<organism evidence="1 2">
    <name type="scientific">Paraburkholderia graminis (strain ATCC 700544 / DSM 17151 / LMG 18924 / NCIMB 13744 / C4D1M)</name>
    <dbReference type="NCBI Taxonomy" id="396598"/>
    <lineage>
        <taxon>Bacteria</taxon>
        <taxon>Pseudomonadati</taxon>
        <taxon>Pseudomonadota</taxon>
        <taxon>Betaproteobacteria</taxon>
        <taxon>Burkholderiales</taxon>
        <taxon>Burkholderiaceae</taxon>
        <taxon>Paraburkholderia</taxon>
    </lineage>
</organism>